<name>A0A1G7JTV2_9FIRM</name>
<sequence>MGKVFVQITAEHNLNGEIRPLTLRWINGRVYPIDRILDIDICRLHRLDRKFWH</sequence>
<dbReference type="STRING" id="1123285.SAMN05660235_01051"/>
<proteinExistence type="predicted"/>
<keyword evidence="2" id="KW-1185">Reference proteome</keyword>
<organism evidence="1 2">
    <name type="scientific">Sporolituus thermophilus DSM 23256</name>
    <dbReference type="NCBI Taxonomy" id="1123285"/>
    <lineage>
        <taxon>Bacteria</taxon>
        <taxon>Bacillati</taxon>
        <taxon>Bacillota</taxon>
        <taxon>Negativicutes</taxon>
        <taxon>Selenomonadales</taxon>
        <taxon>Sporomusaceae</taxon>
        <taxon>Sporolituus</taxon>
    </lineage>
</organism>
<protein>
    <submittedName>
        <fullName evidence="1">Uncharacterized protein</fullName>
    </submittedName>
</protein>
<evidence type="ECO:0000313" key="1">
    <source>
        <dbReference type="EMBL" id="SDF28397.1"/>
    </source>
</evidence>
<accession>A0A1G7JTV2</accession>
<dbReference type="EMBL" id="FNBU01000006">
    <property type="protein sequence ID" value="SDF28397.1"/>
    <property type="molecule type" value="Genomic_DNA"/>
</dbReference>
<evidence type="ECO:0000313" key="2">
    <source>
        <dbReference type="Proteomes" id="UP000243333"/>
    </source>
</evidence>
<dbReference type="Proteomes" id="UP000243333">
    <property type="component" value="Unassembled WGS sequence"/>
</dbReference>
<reference evidence="2" key="1">
    <citation type="submission" date="2016-10" db="EMBL/GenBank/DDBJ databases">
        <authorList>
            <person name="Varghese N."/>
            <person name="Submissions S."/>
        </authorList>
    </citation>
    <scope>NUCLEOTIDE SEQUENCE [LARGE SCALE GENOMIC DNA]</scope>
    <source>
        <strain evidence="2">DSM 23256</strain>
    </source>
</reference>
<gene>
    <name evidence="1" type="ORF">SAMN05660235_01051</name>
</gene>
<dbReference type="AlphaFoldDB" id="A0A1G7JTV2"/>